<name>A0A7K3WMW0_9FLAO</name>
<dbReference type="AlphaFoldDB" id="A0A7K3WMW0"/>
<dbReference type="EMBL" id="JAAGVY010000005">
    <property type="protein sequence ID" value="NEN22824.1"/>
    <property type="molecule type" value="Genomic_DNA"/>
</dbReference>
<sequence length="60" mass="7113">MEVEKIEFIKEIDSDNYVEGFDLKYQDLSLRLYDDERSEEVLADIDFRNGKLTGIKPLKK</sequence>
<evidence type="ECO:0000313" key="2">
    <source>
        <dbReference type="Proteomes" id="UP000486602"/>
    </source>
</evidence>
<protein>
    <recommendedName>
        <fullName evidence="3">DUF2283 domain-containing protein</fullName>
    </recommendedName>
</protein>
<evidence type="ECO:0000313" key="1">
    <source>
        <dbReference type="EMBL" id="NEN22824.1"/>
    </source>
</evidence>
<organism evidence="1 2">
    <name type="scientific">Cryomorpha ignava</name>
    <dbReference type="NCBI Taxonomy" id="101383"/>
    <lineage>
        <taxon>Bacteria</taxon>
        <taxon>Pseudomonadati</taxon>
        <taxon>Bacteroidota</taxon>
        <taxon>Flavobacteriia</taxon>
        <taxon>Flavobacteriales</taxon>
        <taxon>Cryomorphaceae</taxon>
        <taxon>Cryomorpha</taxon>
    </lineage>
</organism>
<dbReference type="Proteomes" id="UP000486602">
    <property type="component" value="Unassembled WGS sequence"/>
</dbReference>
<accession>A0A7K3WMW0</accession>
<comment type="caution">
    <text evidence="1">The sequence shown here is derived from an EMBL/GenBank/DDBJ whole genome shotgun (WGS) entry which is preliminary data.</text>
</comment>
<proteinExistence type="predicted"/>
<dbReference type="RefSeq" id="WP_163283544.1">
    <property type="nucleotide sequence ID" value="NZ_JAAGVY010000005.1"/>
</dbReference>
<keyword evidence="2" id="KW-1185">Reference proteome</keyword>
<reference evidence="1 2" key="1">
    <citation type="submission" date="2020-02" db="EMBL/GenBank/DDBJ databases">
        <title>Out from the shadows clarifying the taxonomy of the family Cryomorphaceae and related taxa by utilizing the GTDB taxonomic framework.</title>
        <authorList>
            <person name="Bowman J.P."/>
        </authorList>
    </citation>
    <scope>NUCLEOTIDE SEQUENCE [LARGE SCALE GENOMIC DNA]</scope>
    <source>
        <strain evidence="1 2">QSSC 1-22</strain>
    </source>
</reference>
<evidence type="ECO:0008006" key="3">
    <source>
        <dbReference type="Google" id="ProtNLM"/>
    </source>
</evidence>
<gene>
    <name evidence="1" type="ORF">G3O08_04830</name>
</gene>